<dbReference type="SMART" id="SM00876">
    <property type="entry name" value="BATS"/>
    <property type="match status" value="1"/>
</dbReference>
<evidence type="ECO:0000256" key="6">
    <source>
        <dbReference type="ARBA" id="ARBA00023014"/>
    </source>
</evidence>
<dbReference type="Pfam" id="PF06968">
    <property type="entry name" value="BATS"/>
    <property type="match status" value="1"/>
</dbReference>
<dbReference type="SFLD" id="SFLDG01081">
    <property type="entry name" value="cleavage_of_the_Ca-Cb_bond_in"/>
    <property type="match status" value="1"/>
</dbReference>
<evidence type="ECO:0000256" key="1">
    <source>
        <dbReference type="ARBA" id="ARBA00001966"/>
    </source>
</evidence>
<protein>
    <submittedName>
        <fullName evidence="8">2-iminoacetate synthase</fullName>
    </submittedName>
</protein>
<dbReference type="SUPFAM" id="SSF102114">
    <property type="entry name" value="Radical SAM enzymes"/>
    <property type="match status" value="1"/>
</dbReference>
<dbReference type="Gene3D" id="3.20.20.70">
    <property type="entry name" value="Aldolase class I"/>
    <property type="match status" value="1"/>
</dbReference>
<dbReference type="AlphaFoldDB" id="A0A1K1RV06"/>
<dbReference type="NCBIfam" id="TIGR02351">
    <property type="entry name" value="thiH"/>
    <property type="match status" value="1"/>
</dbReference>
<evidence type="ECO:0000256" key="4">
    <source>
        <dbReference type="ARBA" id="ARBA00022723"/>
    </source>
</evidence>
<evidence type="ECO:0000256" key="2">
    <source>
        <dbReference type="ARBA" id="ARBA00022485"/>
    </source>
</evidence>
<dbReference type="SFLD" id="SFLDS00029">
    <property type="entry name" value="Radical_SAM"/>
    <property type="match status" value="1"/>
</dbReference>
<evidence type="ECO:0000256" key="3">
    <source>
        <dbReference type="ARBA" id="ARBA00022691"/>
    </source>
</evidence>
<keyword evidence="3" id="KW-0949">S-adenosyl-L-methionine</keyword>
<dbReference type="InterPro" id="IPR010722">
    <property type="entry name" value="BATS_dom"/>
</dbReference>
<dbReference type="PROSITE" id="PS51918">
    <property type="entry name" value="RADICAL_SAM"/>
    <property type="match status" value="1"/>
</dbReference>
<dbReference type="GO" id="GO:0005506">
    <property type="term" value="F:iron ion binding"/>
    <property type="evidence" value="ECO:0007669"/>
    <property type="project" value="InterPro"/>
</dbReference>
<dbReference type="InterPro" id="IPR034428">
    <property type="entry name" value="ThiH/NoCL/HydG-like"/>
</dbReference>
<gene>
    <name evidence="8" type="ORF">SAMN02927921_04035</name>
</gene>
<dbReference type="EMBL" id="FPJE01000036">
    <property type="protein sequence ID" value="SFW75897.1"/>
    <property type="molecule type" value="Genomic_DNA"/>
</dbReference>
<keyword evidence="5" id="KW-0408">Iron</keyword>
<keyword evidence="2" id="KW-0004">4Fe-4S</keyword>
<keyword evidence="4" id="KW-0479">Metal-binding</keyword>
<evidence type="ECO:0000313" key="8">
    <source>
        <dbReference type="EMBL" id="SFW75897.1"/>
    </source>
</evidence>
<keyword evidence="6" id="KW-0411">Iron-sulfur</keyword>
<dbReference type="Proteomes" id="UP000182248">
    <property type="component" value="Unassembled WGS sequence"/>
</dbReference>
<evidence type="ECO:0000256" key="5">
    <source>
        <dbReference type="ARBA" id="ARBA00023004"/>
    </source>
</evidence>
<dbReference type="SFLD" id="SFLDG01060">
    <property type="entry name" value="BATS_domain_containing"/>
    <property type="match status" value="1"/>
</dbReference>
<dbReference type="PANTHER" id="PTHR43583">
    <property type="entry name" value="2-IMINOACETATE SYNTHASE"/>
    <property type="match status" value="1"/>
</dbReference>
<evidence type="ECO:0000313" key="9">
    <source>
        <dbReference type="Proteomes" id="UP000182248"/>
    </source>
</evidence>
<name>A0A1K1RV06_9FLAO</name>
<dbReference type="GO" id="GO:0009228">
    <property type="term" value="P:thiamine biosynthetic process"/>
    <property type="evidence" value="ECO:0007669"/>
    <property type="project" value="InterPro"/>
</dbReference>
<keyword evidence="9" id="KW-1185">Reference proteome</keyword>
<reference evidence="8 9" key="1">
    <citation type="submission" date="2016-11" db="EMBL/GenBank/DDBJ databases">
        <authorList>
            <person name="Jaros S."/>
            <person name="Januszkiewicz K."/>
            <person name="Wedrychowicz H."/>
        </authorList>
    </citation>
    <scope>NUCLEOTIDE SEQUENCE [LARGE SCALE GENOMIC DNA]</scope>
    <source>
        <strain evidence="8 9">CGMCC 1.12145</strain>
    </source>
</reference>
<sequence>MTLQNNSHSEISLTSTENRDFYEIFSTYDWQHTEKDIYAKTVEDVQKALRSERKTLEDFKALISPAARPFLEKMASESMKITRRRFGKVIQMYAPMYLSNECQNICTYCGFSLTNKIPRRTLTDEEILKEAVFLKKKGYDHILLVTGEANRTVGVDYLKNAIRLIRPYFSNISIEVQPLDTNEYEALIAEGLYAVLVYQETYHESCYKIHHPKGKKSNFRYRLHTPDRLGKAGIHKTGLGALFGLEDWRTDSFFTALHLRYLQKQYWKTRYSISFPRLRPHSGGLEPKVVMTDTDLAQLIFAYRIFDEDVELSLSTRESMNFRNHIIQLGVNSMSAESKTNPGGYTVDPQSLEQFEISDERSTEAIAAMIRNKGYEVVWKDWEKGYK</sequence>
<dbReference type="RefSeq" id="WP_175545834.1">
    <property type="nucleotide sequence ID" value="NZ_FPJE01000036.1"/>
</dbReference>
<dbReference type="STRING" id="1150368.SAMN02927921_04035"/>
<dbReference type="InterPro" id="IPR013785">
    <property type="entry name" value="Aldolase_TIM"/>
</dbReference>
<dbReference type="InterPro" id="IPR012726">
    <property type="entry name" value="ThiH"/>
</dbReference>
<accession>A0A1K1RV06</accession>
<evidence type="ECO:0000259" key="7">
    <source>
        <dbReference type="PROSITE" id="PS51918"/>
    </source>
</evidence>
<dbReference type="CDD" id="cd01335">
    <property type="entry name" value="Radical_SAM"/>
    <property type="match status" value="1"/>
</dbReference>
<feature type="domain" description="Radical SAM core" evidence="7">
    <location>
        <begin position="88"/>
        <end position="323"/>
    </location>
</feature>
<proteinExistence type="predicted"/>
<dbReference type="PANTHER" id="PTHR43583:SF1">
    <property type="entry name" value="2-IMINOACETATE SYNTHASE"/>
    <property type="match status" value="1"/>
</dbReference>
<organism evidence="8 9">
    <name type="scientific">Sinomicrobium oceani</name>
    <dbReference type="NCBI Taxonomy" id="1150368"/>
    <lineage>
        <taxon>Bacteria</taxon>
        <taxon>Pseudomonadati</taxon>
        <taxon>Bacteroidota</taxon>
        <taxon>Flavobacteriia</taxon>
        <taxon>Flavobacteriales</taxon>
        <taxon>Flavobacteriaceae</taxon>
        <taxon>Sinomicrobium</taxon>
    </lineage>
</organism>
<comment type="cofactor">
    <cofactor evidence="1">
        <name>[4Fe-4S] cluster</name>
        <dbReference type="ChEBI" id="CHEBI:49883"/>
    </cofactor>
</comment>
<dbReference type="InterPro" id="IPR058240">
    <property type="entry name" value="rSAM_sf"/>
</dbReference>
<dbReference type="GO" id="GO:0051539">
    <property type="term" value="F:4 iron, 4 sulfur cluster binding"/>
    <property type="evidence" value="ECO:0007669"/>
    <property type="project" value="UniProtKB-KW"/>
</dbReference>
<dbReference type="GO" id="GO:0003824">
    <property type="term" value="F:catalytic activity"/>
    <property type="evidence" value="ECO:0007669"/>
    <property type="project" value="InterPro"/>
</dbReference>
<dbReference type="SFLD" id="SFLDF00301">
    <property type="entry name" value="2-iminoacetate_synthase_(ThiH)"/>
    <property type="match status" value="1"/>
</dbReference>
<dbReference type="InterPro" id="IPR007197">
    <property type="entry name" value="rSAM"/>
</dbReference>
<dbReference type="Pfam" id="PF04055">
    <property type="entry name" value="Radical_SAM"/>
    <property type="match status" value="1"/>
</dbReference>